<evidence type="ECO:0000313" key="1">
    <source>
        <dbReference type="EMBL" id="EFV30667.1"/>
    </source>
</evidence>
<evidence type="ECO:0000313" key="2">
    <source>
        <dbReference type="Proteomes" id="UP000003246"/>
    </source>
</evidence>
<protein>
    <submittedName>
        <fullName evidence="1">Uncharacterized protein</fullName>
    </submittedName>
</protein>
<accession>E5WWP2</accession>
<proteinExistence type="predicted"/>
<dbReference type="AlphaFoldDB" id="E5WWP2"/>
<gene>
    <name evidence="1" type="ORF">HMPREF1016_01094</name>
</gene>
<dbReference type="EMBL" id="ACWG01000012">
    <property type="protein sequence ID" value="EFV30667.1"/>
    <property type="molecule type" value="Genomic_DNA"/>
</dbReference>
<sequence length="53" mass="5984">MPLCTLINSVFQLRIGRLPIAGCAARRWKPYSPQLENKAFVEVQLHLSGIFSI</sequence>
<reference evidence="1 2" key="1">
    <citation type="submission" date="2010-10" db="EMBL/GenBank/DDBJ databases">
        <title>The Genome Sequence of Bacteroides eggerthii strain 1_2_48FAA.</title>
        <authorList>
            <consortium name="The Broad Institute Genome Sequencing Platform"/>
            <person name="Ward D."/>
            <person name="Earl A."/>
            <person name="Feldgarden M."/>
            <person name="Young S.K."/>
            <person name="Gargeya S."/>
            <person name="Zeng Q."/>
            <person name="Alvarado L."/>
            <person name="Berlin A."/>
            <person name="Bochicchio J."/>
            <person name="Chapman S.B."/>
            <person name="Chen Z."/>
            <person name="Freedman E."/>
            <person name="Gellesch M."/>
            <person name="Goldberg J."/>
            <person name="Griggs A."/>
            <person name="Gujja S."/>
            <person name="Heilman E."/>
            <person name="Heiman D."/>
            <person name="Howarth C."/>
            <person name="Mehta T."/>
            <person name="Neiman D."/>
            <person name="Pearson M."/>
            <person name="Roberts A."/>
            <person name="Saif S."/>
            <person name="Shea T."/>
            <person name="Shenoy N."/>
            <person name="Sisk P."/>
            <person name="Stolte C."/>
            <person name="Sykes S."/>
            <person name="White J."/>
            <person name="Yandava C."/>
            <person name="Allen-Vercoe E."/>
            <person name="Ambrose C."/>
            <person name="Strauss J."/>
            <person name="Daigneault M."/>
            <person name="Haas B."/>
            <person name="Nusbaum C."/>
            <person name="Birren B."/>
        </authorList>
    </citation>
    <scope>NUCLEOTIDE SEQUENCE [LARGE SCALE GENOMIC DNA]</scope>
    <source>
        <strain evidence="1 2">1_2_48FAA</strain>
    </source>
</reference>
<name>E5WWP2_9BACE</name>
<comment type="caution">
    <text evidence="1">The sequence shown here is derived from an EMBL/GenBank/DDBJ whole genome shotgun (WGS) entry which is preliminary data.</text>
</comment>
<organism evidence="1 2">
    <name type="scientific">Bacteroides eggerthii 1_2_48FAA</name>
    <dbReference type="NCBI Taxonomy" id="665953"/>
    <lineage>
        <taxon>Bacteria</taxon>
        <taxon>Pseudomonadati</taxon>
        <taxon>Bacteroidota</taxon>
        <taxon>Bacteroidia</taxon>
        <taxon>Bacteroidales</taxon>
        <taxon>Bacteroidaceae</taxon>
        <taxon>Bacteroides</taxon>
    </lineage>
</organism>
<dbReference type="Proteomes" id="UP000003246">
    <property type="component" value="Unassembled WGS sequence"/>
</dbReference>
<dbReference type="HOGENOM" id="CLU_213667_0_0_10"/>